<sequence length="785" mass="86106">MHRQNLRLTFVVLLTAVLMPFSAKLTAPFQASQVLAQTTDPRKAEAHRLNQQGIQQYQTSQFEAALQSFQQALIIYREIKDRQSEGWALGNLGIAYIYLGNYAKTIEYEQQWLAIAQEIKDRQGESAALGNLGLTYNSLGNYPKAIDYLQQSLAITREIKDRQGESAALGNLGIAYISLGDYAKGIEYEEQLLAIAREIKDRQNEGSALGNLGDAYLELGNYAKAIEYEQQWLAIARQIKDRSSEGKALGNLGIAYNSLGDYAKGIEYEEQLLAIAREIKDRQSEGQALNNLGVALFKSGKLSLAESTLIEGIKVYESLRGGLEDINKVSISDTQSNTYETLQKVLIAENKTNAALEIAERGRARAFVELLNKRLSPTDSLANKQSNPSIAEIKQTAKAQKATLVQYSIIYDDFKVEGKKQAKESELYIWVVKPTGEVTFRKADLKPLWQKENTTLDDFVTISRKSIGARGRGGVDVSYNPAVQSQNRFKQLHNLLIKPIADLLPTNPNQHVIFIPQGSLFLVPFPALQDAKGKYLIEKHTILTAPAIQVLDLTHRQRGRGRVGGGERGGILIVGNPTMPSVAFVPGEKPQQLPSLPGAEMEAKAIATLFNTKAIIGNQATKTAIVQKMTKARIVHLATHGLLDDYKQLGVPGAIALAPDPPSSPLTKGGNEEGNGLLTAYEIFDLKLNAELIVLSACDTGRGRITGDGVIGLSRSLITAGVSSVMVSLWKVPDEPTASLMSEFYKNIQHNTDKATALRQAMLTTMKKNPQPLDWAAFTLIGESE</sequence>
<comment type="caution">
    <text evidence="4">The sequence shown here is derived from an EMBL/GenBank/DDBJ whole genome shotgun (WGS) entry which is preliminary data.</text>
</comment>
<dbReference type="SMART" id="SM00028">
    <property type="entry name" value="TPR"/>
    <property type="match status" value="7"/>
</dbReference>
<name>A0ABT3B0P3_9CYAN</name>
<evidence type="ECO:0000256" key="2">
    <source>
        <dbReference type="SAM" id="SignalP"/>
    </source>
</evidence>
<feature type="repeat" description="TPR" evidence="1">
    <location>
        <begin position="126"/>
        <end position="159"/>
    </location>
</feature>
<feature type="repeat" description="TPR" evidence="1">
    <location>
        <begin position="206"/>
        <end position="239"/>
    </location>
</feature>
<protein>
    <submittedName>
        <fullName evidence="4">CHAT domain-containing tetratricopeptide repeat protein</fullName>
    </submittedName>
</protein>
<dbReference type="PANTHER" id="PTHR10098:SF108">
    <property type="entry name" value="TETRATRICOPEPTIDE REPEAT PROTEIN 28"/>
    <property type="match status" value="1"/>
</dbReference>
<keyword evidence="2" id="KW-0732">Signal</keyword>
<dbReference type="RefSeq" id="WP_263746538.1">
    <property type="nucleotide sequence ID" value="NZ_JAOWRF010000232.1"/>
</dbReference>
<reference evidence="4 5" key="1">
    <citation type="submission" date="2022-10" db="EMBL/GenBank/DDBJ databases">
        <title>Identification of biosynthetic pathway for the production of the potent trypsin inhibitor radiosumin.</title>
        <authorList>
            <person name="Fewer D.P."/>
            <person name="Delbaje E."/>
            <person name="Ouyang X."/>
            <person name="Agostino P.D."/>
            <person name="Wahlsten M."/>
            <person name="Jokela J."/>
            <person name="Permi P."/>
            <person name="Haapaniemi E."/>
            <person name="Koistinen H."/>
        </authorList>
    </citation>
    <scope>NUCLEOTIDE SEQUENCE [LARGE SCALE GENOMIC DNA]</scope>
    <source>
        <strain evidence="4 5">NIES-515</strain>
    </source>
</reference>
<dbReference type="PROSITE" id="PS50005">
    <property type="entry name" value="TPR"/>
    <property type="match status" value="2"/>
</dbReference>
<evidence type="ECO:0000313" key="4">
    <source>
        <dbReference type="EMBL" id="MCV3214955.1"/>
    </source>
</evidence>
<dbReference type="Proteomes" id="UP001526143">
    <property type="component" value="Unassembled WGS sequence"/>
</dbReference>
<dbReference type="SUPFAM" id="SSF48452">
    <property type="entry name" value="TPR-like"/>
    <property type="match status" value="2"/>
</dbReference>
<feature type="signal peptide" evidence="2">
    <location>
        <begin position="1"/>
        <end position="23"/>
    </location>
</feature>
<dbReference type="Pfam" id="PF13176">
    <property type="entry name" value="TPR_7"/>
    <property type="match status" value="1"/>
</dbReference>
<dbReference type="InterPro" id="IPR019734">
    <property type="entry name" value="TPR_rpt"/>
</dbReference>
<proteinExistence type="predicted"/>
<feature type="chain" id="PRO_5046035460" evidence="2">
    <location>
        <begin position="24"/>
        <end position="785"/>
    </location>
</feature>
<dbReference type="EMBL" id="JAOWRF010000232">
    <property type="protein sequence ID" value="MCV3214955.1"/>
    <property type="molecule type" value="Genomic_DNA"/>
</dbReference>
<evidence type="ECO:0000259" key="3">
    <source>
        <dbReference type="Pfam" id="PF12770"/>
    </source>
</evidence>
<accession>A0ABT3B0P3</accession>
<dbReference type="PANTHER" id="PTHR10098">
    <property type="entry name" value="RAPSYN-RELATED"/>
    <property type="match status" value="1"/>
</dbReference>
<dbReference type="InterPro" id="IPR011990">
    <property type="entry name" value="TPR-like_helical_dom_sf"/>
</dbReference>
<dbReference type="Pfam" id="PF12770">
    <property type="entry name" value="CHAT"/>
    <property type="match status" value="1"/>
</dbReference>
<keyword evidence="5" id="KW-1185">Reference proteome</keyword>
<evidence type="ECO:0000313" key="5">
    <source>
        <dbReference type="Proteomes" id="UP001526143"/>
    </source>
</evidence>
<organism evidence="4 5">
    <name type="scientific">Plectonema radiosum NIES-515</name>
    <dbReference type="NCBI Taxonomy" id="2986073"/>
    <lineage>
        <taxon>Bacteria</taxon>
        <taxon>Bacillati</taxon>
        <taxon>Cyanobacteriota</taxon>
        <taxon>Cyanophyceae</taxon>
        <taxon>Oscillatoriophycideae</taxon>
        <taxon>Oscillatoriales</taxon>
        <taxon>Microcoleaceae</taxon>
        <taxon>Plectonema</taxon>
    </lineage>
</organism>
<dbReference type="InterPro" id="IPR024983">
    <property type="entry name" value="CHAT_dom"/>
</dbReference>
<keyword evidence="1" id="KW-0802">TPR repeat</keyword>
<dbReference type="Gene3D" id="1.25.40.10">
    <property type="entry name" value="Tetratricopeptide repeat domain"/>
    <property type="match status" value="2"/>
</dbReference>
<dbReference type="Pfam" id="PF13424">
    <property type="entry name" value="TPR_12"/>
    <property type="match status" value="3"/>
</dbReference>
<evidence type="ECO:0000256" key="1">
    <source>
        <dbReference type="PROSITE-ProRule" id="PRU00339"/>
    </source>
</evidence>
<feature type="domain" description="CHAT" evidence="3">
    <location>
        <begin position="489"/>
        <end position="783"/>
    </location>
</feature>
<gene>
    <name evidence="4" type="ORF">OGM63_15775</name>
</gene>